<sequence length="92" mass="10246">MGHQSFPSLLFVALAERVIRMYKLLNLRYSGILAPAASGNVLHRPICSVDVIPSSYSSRSVCLLPNWPKAKFFSICSREPVIERPVGSLWVT</sequence>
<comment type="caution">
    <text evidence="1">The sequence shown here is derived from an EMBL/GenBank/DDBJ whole genome shotgun (WGS) entry which is preliminary data.</text>
</comment>
<evidence type="ECO:0000313" key="1">
    <source>
        <dbReference type="EMBL" id="RDB21609.1"/>
    </source>
</evidence>
<dbReference type="Proteomes" id="UP000076154">
    <property type="component" value="Unassembled WGS sequence"/>
</dbReference>
<evidence type="ECO:0000313" key="2">
    <source>
        <dbReference type="Proteomes" id="UP000076154"/>
    </source>
</evidence>
<organism evidence="1 2">
    <name type="scientific">Hypsizygus marmoreus</name>
    <name type="common">White beech mushroom</name>
    <name type="synonym">Agaricus marmoreus</name>
    <dbReference type="NCBI Taxonomy" id="39966"/>
    <lineage>
        <taxon>Eukaryota</taxon>
        <taxon>Fungi</taxon>
        <taxon>Dikarya</taxon>
        <taxon>Basidiomycota</taxon>
        <taxon>Agaricomycotina</taxon>
        <taxon>Agaricomycetes</taxon>
        <taxon>Agaricomycetidae</taxon>
        <taxon>Agaricales</taxon>
        <taxon>Tricholomatineae</taxon>
        <taxon>Lyophyllaceae</taxon>
        <taxon>Hypsizygus</taxon>
    </lineage>
</organism>
<dbReference type="EMBL" id="LUEZ02000054">
    <property type="protein sequence ID" value="RDB21609.1"/>
    <property type="molecule type" value="Genomic_DNA"/>
</dbReference>
<protein>
    <submittedName>
        <fullName evidence="1">Uncharacterized protein</fullName>
    </submittedName>
</protein>
<proteinExistence type="predicted"/>
<dbReference type="AlphaFoldDB" id="A0A369JHE7"/>
<name>A0A369JHE7_HYPMA</name>
<reference evidence="1" key="1">
    <citation type="submission" date="2018-04" db="EMBL/GenBank/DDBJ databases">
        <title>Whole genome sequencing of Hypsizygus marmoreus.</title>
        <authorList>
            <person name="Choi I.-G."/>
            <person name="Min B."/>
            <person name="Kim J.-G."/>
            <person name="Kim S."/>
            <person name="Oh Y.-L."/>
            <person name="Kong W.-S."/>
            <person name="Park H."/>
            <person name="Jeong J."/>
            <person name="Song E.-S."/>
        </authorList>
    </citation>
    <scope>NUCLEOTIDE SEQUENCE [LARGE SCALE GENOMIC DNA]</scope>
    <source>
        <strain evidence="1">51987-8</strain>
    </source>
</reference>
<dbReference type="InParanoid" id="A0A369JHE7"/>
<keyword evidence="2" id="KW-1185">Reference proteome</keyword>
<accession>A0A369JHE7</accession>
<gene>
    <name evidence="1" type="ORF">Hypma_011176</name>
</gene>